<accession>A0A818KY51</accession>
<dbReference type="InterPro" id="IPR001258">
    <property type="entry name" value="NHL_repeat"/>
</dbReference>
<dbReference type="AlphaFoldDB" id="A0A818KY51"/>
<comment type="caution">
    <text evidence="4">The sequence shown here is derived from an EMBL/GenBank/DDBJ whole genome shotgun (WGS) entry which is preliminary data.</text>
</comment>
<feature type="transmembrane region" description="Helical" evidence="3">
    <location>
        <begin position="6"/>
        <end position="27"/>
    </location>
</feature>
<sequence length="374" mass="38513">MCVFWYLLAALIVTILTIAIIVPLLTIHQTIEATTTAITTTATTATTTTTVTTTTTTATTTTTTVTTSTTTALSYVWNSTGTTVVSEPGSGPNALALDSSNNIYISEGSYNRVQKYVIGTPGNSTTVAGDTNGMSGANSSLLDSPCGVAVDSSNNVYVLDQLNNRVQFWANGASSGTTVAGIGGIGSGLNQFLYPYAMTRDSSTGTLYISDTDNRRIMEYVSGASSGTVVAGGNGFGTGTTQLAAPSGIYFESSSDSFVIANYLGHNIVRWVRGASNWTLIAGSTSGTAGASSTMLDYPMGLTVDPTGNIYVADTGNNRVQLFLAGQSNGTTIAGGVGSGATQLSGPRAVALDAQLNLYVADTGNDRVQKFSRH</sequence>
<dbReference type="GO" id="GO:0008270">
    <property type="term" value="F:zinc ion binding"/>
    <property type="evidence" value="ECO:0007669"/>
    <property type="project" value="UniProtKB-KW"/>
</dbReference>
<dbReference type="PANTHER" id="PTHR24104:SF25">
    <property type="entry name" value="PROTEIN LIN-41"/>
    <property type="match status" value="1"/>
</dbReference>
<keyword evidence="1" id="KW-0677">Repeat</keyword>
<evidence type="ECO:0000256" key="2">
    <source>
        <dbReference type="PROSITE-ProRule" id="PRU00504"/>
    </source>
</evidence>
<reference evidence="4" key="1">
    <citation type="submission" date="2021-02" db="EMBL/GenBank/DDBJ databases">
        <authorList>
            <person name="Nowell W R."/>
        </authorList>
    </citation>
    <scope>NUCLEOTIDE SEQUENCE</scope>
</reference>
<evidence type="ECO:0000256" key="1">
    <source>
        <dbReference type="ARBA" id="ARBA00022737"/>
    </source>
</evidence>
<gene>
    <name evidence="4" type="ORF">OTI717_LOCUS4888</name>
</gene>
<dbReference type="SUPFAM" id="SSF63825">
    <property type="entry name" value="YWTD domain"/>
    <property type="match status" value="2"/>
</dbReference>
<evidence type="ECO:0000313" key="4">
    <source>
        <dbReference type="EMBL" id="CAF3562721.1"/>
    </source>
</evidence>
<dbReference type="PANTHER" id="PTHR24104">
    <property type="entry name" value="E3 UBIQUITIN-PROTEIN LIGASE NHLRC1-RELATED"/>
    <property type="match status" value="1"/>
</dbReference>
<dbReference type="EMBL" id="CAJOAX010000306">
    <property type="protein sequence ID" value="CAF3562721.1"/>
    <property type="molecule type" value="Genomic_DNA"/>
</dbReference>
<keyword evidence="3" id="KW-0812">Transmembrane</keyword>
<dbReference type="CDD" id="cd05819">
    <property type="entry name" value="NHL"/>
    <property type="match status" value="1"/>
</dbReference>
<dbReference type="Gene3D" id="2.40.10.500">
    <property type="match status" value="3"/>
</dbReference>
<dbReference type="Pfam" id="PF01436">
    <property type="entry name" value="NHL"/>
    <property type="match status" value="2"/>
</dbReference>
<keyword evidence="3" id="KW-0472">Membrane</keyword>
<organism evidence="4 5">
    <name type="scientific">Rotaria sordida</name>
    <dbReference type="NCBI Taxonomy" id="392033"/>
    <lineage>
        <taxon>Eukaryota</taxon>
        <taxon>Metazoa</taxon>
        <taxon>Spiralia</taxon>
        <taxon>Gnathifera</taxon>
        <taxon>Rotifera</taxon>
        <taxon>Eurotatoria</taxon>
        <taxon>Bdelloidea</taxon>
        <taxon>Philodinida</taxon>
        <taxon>Philodinidae</taxon>
        <taxon>Rotaria</taxon>
    </lineage>
</organism>
<keyword evidence="3" id="KW-1133">Transmembrane helix</keyword>
<protein>
    <recommendedName>
        <fullName evidence="6">NHL repeat containing protein</fullName>
    </recommendedName>
</protein>
<evidence type="ECO:0000313" key="5">
    <source>
        <dbReference type="Proteomes" id="UP000663823"/>
    </source>
</evidence>
<name>A0A818KY51_9BILA</name>
<feature type="repeat" description="NHL" evidence="2">
    <location>
        <begin position="335"/>
        <end position="374"/>
    </location>
</feature>
<evidence type="ECO:0008006" key="6">
    <source>
        <dbReference type="Google" id="ProtNLM"/>
    </source>
</evidence>
<feature type="repeat" description="NHL" evidence="2">
    <location>
        <begin position="283"/>
        <end position="326"/>
    </location>
</feature>
<dbReference type="InterPro" id="IPR050952">
    <property type="entry name" value="TRIM-NHL_E3_ligases"/>
</dbReference>
<dbReference type="PROSITE" id="PS51125">
    <property type="entry name" value="NHL"/>
    <property type="match status" value="2"/>
</dbReference>
<evidence type="ECO:0000256" key="3">
    <source>
        <dbReference type="SAM" id="Phobius"/>
    </source>
</evidence>
<proteinExistence type="predicted"/>
<dbReference type="Proteomes" id="UP000663823">
    <property type="component" value="Unassembled WGS sequence"/>
</dbReference>